<evidence type="ECO:0000313" key="1">
    <source>
        <dbReference type="EMBL" id="SFM91904.1"/>
    </source>
</evidence>
<proteinExistence type="predicted"/>
<reference evidence="2" key="1">
    <citation type="submission" date="2016-10" db="EMBL/GenBank/DDBJ databases">
        <authorList>
            <person name="Varghese N."/>
            <person name="Submissions S."/>
        </authorList>
    </citation>
    <scope>NUCLEOTIDE SEQUENCE [LARGE SCALE GENOMIC DNA]</scope>
    <source>
        <strain evidence="2">XJ109</strain>
    </source>
</reference>
<dbReference type="OrthoDB" id="1447706at2"/>
<gene>
    <name evidence="1" type="ORF">SAMN05421738_10493</name>
</gene>
<protein>
    <submittedName>
        <fullName evidence="1">Uncharacterized protein</fullName>
    </submittedName>
</protein>
<keyword evidence="2" id="KW-1185">Reference proteome</keyword>
<dbReference type="Proteomes" id="UP000199149">
    <property type="component" value="Unassembled WGS sequence"/>
</dbReference>
<dbReference type="PROSITE" id="PS51257">
    <property type="entry name" value="PROKAR_LIPOPROTEIN"/>
    <property type="match status" value="1"/>
</dbReference>
<dbReference type="AlphaFoldDB" id="A0A1I4USE9"/>
<sequence>MKKILFGCIISLTVFSCNKKPDKDDAELRAQVMASCESTALSPEMSEEKEILVKEYCSCSTDKMLGEFTYAEMMMMNNPTKELEDRLKKMIDPCLKDLEAKSAELEKK</sequence>
<evidence type="ECO:0000313" key="2">
    <source>
        <dbReference type="Proteomes" id="UP000199149"/>
    </source>
</evidence>
<name>A0A1I4USE9_9FLAO</name>
<dbReference type="EMBL" id="FOUZ01000004">
    <property type="protein sequence ID" value="SFM91904.1"/>
    <property type="molecule type" value="Genomic_DNA"/>
</dbReference>
<organism evidence="1 2">
    <name type="scientific">Algoriella xinjiangensis</name>
    <dbReference type="NCBI Taxonomy" id="684065"/>
    <lineage>
        <taxon>Bacteria</taxon>
        <taxon>Pseudomonadati</taxon>
        <taxon>Bacteroidota</taxon>
        <taxon>Flavobacteriia</taxon>
        <taxon>Flavobacteriales</taxon>
        <taxon>Weeksellaceae</taxon>
        <taxon>Algoriella</taxon>
    </lineage>
</organism>
<accession>A0A1I4USE9</accession>
<dbReference type="RefSeq" id="WP_092907063.1">
    <property type="nucleotide sequence ID" value="NZ_FOUZ01000004.1"/>
</dbReference>